<proteinExistence type="predicted"/>
<evidence type="ECO:0000313" key="4">
    <source>
        <dbReference type="RefSeq" id="XP_013383582.1"/>
    </source>
</evidence>
<organism evidence="3 4">
    <name type="scientific">Lingula anatina</name>
    <name type="common">Brachiopod</name>
    <name type="synonym">Lingula unguis</name>
    <dbReference type="NCBI Taxonomy" id="7574"/>
    <lineage>
        <taxon>Eukaryota</taxon>
        <taxon>Metazoa</taxon>
        <taxon>Spiralia</taxon>
        <taxon>Lophotrochozoa</taxon>
        <taxon>Brachiopoda</taxon>
        <taxon>Linguliformea</taxon>
        <taxon>Lingulata</taxon>
        <taxon>Lingulida</taxon>
        <taxon>Linguloidea</taxon>
        <taxon>Lingulidae</taxon>
        <taxon>Lingula</taxon>
    </lineage>
</organism>
<dbReference type="RefSeq" id="XP_013383583.1">
    <property type="nucleotide sequence ID" value="XM_013528129.1"/>
</dbReference>
<feature type="signal peptide" evidence="2">
    <location>
        <begin position="1"/>
        <end position="19"/>
    </location>
</feature>
<keyword evidence="2" id="KW-0732">Signal</keyword>
<keyword evidence="3" id="KW-1185">Reference proteome</keyword>
<feature type="chain" id="PRO_5014545699" evidence="2">
    <location>
        <begin position="20"/>
        <end position="126"/>
    </location>
</feature>
<dbReference type="Proteomes" id="UP000085678">
    <property type="component" value="Unplaced"/>
</dbReference>
<feature type="region of interest" description="Disordered" evidence="1">
    <location>
        <begin position="33"/>
        <end position="77"/>
    </location>
</feature>
<feature type="compositionally biased region" description="Polar residues" evidence="1">
    <location>
        <begin position="33"/>
        <end position="47"/>
    </location>
</feature>
<dbReference type="KEGG" id="lak:106153967"/>
<evidence type="ECO:0000313" key="3">
    <source>
        <dbReference type="Proteomes" id="UP000085678"/>
    </source>
</evidence>
<gene>
    <name evidence="4 5 6" type="primary">LOC106153967</name>
</gene>
<dbReference type="RefSeq" id="XP_013383582.1">
    <property type="nucleotide sequence ID" value="XM_013528128.1"/>
</dbReference>
<sequence>MKGIILLCSVFLMVALGSAQYVRQQLRIVPSRVDTTGNAGGPQTSYEPENERVNGRNDTETDNEMSELKDEGGKEVEENEAMELRMEMAAIKKLGLTMDPRELQRELMEEGQESRDTNAGLGPAYP</sequence>
<reference evidence="4 5" key="1">
    <citation type="submission" date="2025-04" db="UniProtKB">
        <authorList>
            <consortium name="RefSeq"/>
        </authorList>
    </citation>
    <scope>IDENTIFICATION</scope>
    <source>
        <tissue evidence="4 5">Gonads</tissue>
    </source>
</reference>
<evidence type="ECO:0000313" key="5">
    <source>
        <dbReference type="RefSeq" id="XP_013383583.1"/>
    </source>
</evidence>
<evidence type="ECO:0000256" key="2">
    <source>
        <dbReference type="SAM" id="SignalP"/>
    </source>
</evidence>
<feature type="region of interest" description="Disordered" evidence="1">
    <location>
        <begin position="101"/>
        <end position="126"/>
    </location>
</feature>
<dbReference type="AlphaFoldDB" id="A0A1S3HC30"/>
<evidence type="ECO:0000313" key="6">
    <source>
        <dbReference type="RefSeq" id="XP_013383584.1"/>
    </source>
</evidence>
<feature type="compositionally biased region" description="Basic and acidic residues" evidence="1">
    <location>
        <begin position="66"/>
        <end position="77"/>
    </location>
</feature>
<feature type="compositionally biased region" description="Basic and acidic residues" evidence="1">
    <location>
        <begin position="101"/>
        <end position="116"/>
    </location>
</feature>
<protein>
    <submittedName>
        <fullName evidence="4">Uncharacterized protein LOC106153967 isoform X1</fullName>
    </submittedName>
    <submittedName>
        <fullName evidence="5">Uncharacterized protein LOC106153967 isoform X2</fullName>
    </submittedName>
    <submittedName>
        <fullName evidence="6">Uncharacterized protein LOC106153967 isoform X3</fullName>
    </submittedName>
</protein>
<accession>A0A1S3HC30</accession>
<dbReference type="RefSeq" id="XP_013383584.1">
    <property type="nucleotide sequence ID" value="XM_013528130.1"/>
</dbReference>
<dbReference type="GeneID" id="106153967"/>
<name>A0A1S3HC30_LINAN</name>
<evidence type="ECO:0000256" key="1">
    <source>
        <dbReference type="SAM" id="MobiDB-lite"/>
    </source>
</evidence>
<feature type="compositionally biased region" description="Basic and acidic residues" evidence="1">
    <location>
        <begin position="49"/>
        <end position="59"/>
    </location>
</feature>